<dbReference type="RefSeq" id="WP_269265668.1">
    <property type="nucleotide sequence ID" value="NZ_CP098248.1"/>
</dbReference>
<protein>
    <submittedName>
        <fullName evidence="2">Uncharacterized protein</fullName>
    </submittedName>
</protein>
<proteinExistence type="predicted"/>
<name>A0ABY7JKA7_9BURK</name>
<sequence>MEPFVPLSETPASGGRGHFPAGILPTEQSGLKRRPAGERIATENSCRAGKRDESGDPARFFVCGDAPVFPYGKTISLFSPARWRRSGVTLRGARRKSVTAFWGESGPIMSINCRKTIKISFSQDGENGFFTLLYSDNLPAGL</sequence>
<dbReference type="EMBL" id="CP098248">
    <property type="protein sequence ID" value="WAV98048.1"/>
    <property type="molecule type" value="Genomic_DNA"/>
</dbReference>
<reference evidence="2" key="1">
    <citation type="journal article" date="2022" name="Front. Microbiol.">
        <title>New perspectives on an old grouping: The genomic and phenotypic variability of Oxalobacter formigenes and the implications for calcium oxalate stone prevention.</title>
        <authorList>
            <person name="Chmiel J.A."/>
            <person name="Carr C."/>
            <person name="Stuivenberg G.A."/>
            <person name="Venema R."/>
            <person name="Chanyi R.M."/>
            <person name="Al K.F."/>
            <person name="Giguere D."/>
            <person name="Say H."/>
            <person name="Akouris P.P."/>
            <person name="Dominguez Romero S.A."/>
            <person name="Kwong A."/>
            <person name="Tai V."/>
            <person name="Koval S.F."/>
            <person name="Razvi H."/>
            <person name="Bjazevic J."/>
            <person name="Burton J.P."/>
        </authorList>
    </citation>
    <scope>NUCLEOTIDE SEQUENCE</scope>
    <source>
        <strain evidence="2">HOxNP-1</strain>
    </source>
</reference>
<feature type="region of interest" description="Disordered" evidence="1">
    <location>
        <begin position="1"/>
        <end position="53"/>
    </location>
</feature>
<evidence type="ECO:0000313" key="2">
    <source>
        <dbReference type="EMBL" id="WAV98048.1"/>
    </source>
</evidence>
<keyword evidence="3" id="KW-1185">Reference proteome</keyword>
<evidence type="ECO:0000313" key="3">
    <source>
        <dbReference type="Proteomes" id="UP001164794"/>
    </source>
</evidence>
<organism evidence="2 3">
    <name type="scientific">Oxalobacter aliiformigenes</name>
    <dbReference type="NCBI Taxonomy" id="2946593"/>
    <lineage>
        <taxon>Bacteria</taxon>
        <taxon>Pseudomonadati</taxon>
        <taxon>Pseudomonadota</taxon>
        <taxon>Betaproteobacteria</taxon>
        <taxon>Burkholderiales</taxon>
        <taxon>Oxalobacteraceae</taxon>
        <taxon>Oxalobacter</taxon>
    </lineage>
</organism>
<gene>
    <name evidence="2" type="ORF">NB645_04790</name>
</gene>
<dbReference type="Proteomes" id="UP001164794">
    <property type="component" value="Chromosome"/>
</dbReference>
<accession>A0ABY7JKA7</accession>
<evidence type="ECO:0000256" key="1">
    <source>
        <dbReference type="SAM" id="MobiDB-lite"/>
    </source>
</evidence>